<dbReference type="PANTHER" id="PTHR34415">
    <property type="entry name" value="INTEGRASE CATALYTIC DOMAIN-CONTAINING PROTEIN"/>
    <property type="match status" value="1"/>
</dbReference>
<proteinExistence type="predicted"/>
<evidence type="ECO:0000313" key="2">
    <source>
        <dbReference type="Proteomes" id="UP001168821"/>
    </source>
</evidence>
<evidence type="ECO:0000313" key="1">
    <source>
        <dbReference type="EMBL" id="KAJ3666526.1"/>
    </source>
</evidence>
<reference evidence="1" key="1">
    <citation type="journal article" date="2023" name="G3 (Bethesda)">
        <title>Whole genome assemblies of Zophobas morio and Tenebrio molitor.</title>
        <authorList>
            <person name="Kaur S."/>
            <person name="Stinson S.A."/>
            <person name="diCenzo G.C."/>
        </authorList>
    </citation>
    <scope>NUCLEOTIDE SEQUENCE</scope>
    <source>
        <strain evidence="1">QUZm001</strain>
    </source>
</reference>
<comment type="caution">
    <text evidence="1">The sequence shown here is derived from an EMBL/GenBank/DDBJ whole genome shotgun (WGS) entry which is preliminary data.</text>
</comment>
<dbReference type="AlphaFoldDB" id="A0AA38J3R0"/>
<protein>
    <submittedName>
        <fullName evidence="1">Uncharacterized protein</fullName>
    </submittedName>
</protein>
<keyword evidence="2" id="KW-1185">Reference proteome</keyword>
<dbReference type="PANTHER" id="PTHR34415:SF1">
    <property type="entry name" value="INTEGRASE CATALYTIC DOMAIN-CONTAINING PROTEIN"/>
    <property type="match status" value="1"/>
</dbReference>
<dbReference type="Proteomes" id="UP001168821">
    <property type="component" value="Unassembled WGS sequence"/>
</dbReference>
<name>A0AA38J3R0_9CUCU</name>
<organism evidence="1 2">
    <name type="scientific">Zophobas morio</name>
    <dbReference type="NCBI Taxonomy" id="2755281"/>
    <lineage>
        <taxon>Eukaryota</taxon>
        <taxon>Metazoa</taxon>
        <taxon>Ecdysozoa</taxon>
        <taxon>Arthropoda</taxon>
        <taxon>Hexapoda</taxon>
        <taxon>Insecta</taxon>
        <taxon>Pterygota</taxon>
        <taxon>Neoptera</taxon>
        <taxon>Endopterygota</taxon>
        <taxon>Coleoptera</taxon>
        <taxon>Polyphaga</taxon>
        <taxon>Cucujiformia</taxon>
        <taxon>Tenebrionidae</taxon>
        <taxon>Zophobas</taxon>
    </lineage>
</organism>
<gene>
    <name evidence="1" type="ORF">Zmor_001965</name>
</gene>
<sequence>MYVWDETEGGRGSQDVASCVAKHLKENAGTHHQVILYCDSCTGQNRNIKMALTLLRFVQDPRVAVKTMDLKCMVSGHSFLPNDAEFGVIESASKK</sequence>
<accession>A0AA38J3R0</accession>
<dbReference type="EMBL" id="JALNTZ010000001">
    <property type="protein sequence ID" value="KAJ3666526.1"/>
    <property type="molecule type" value="Genomic_DNA"/>
</dbReference>